<dbReference type="InterPro" id="IPR010982">
    <property type="entry name" value="Lambda_DNA-bd_dom_sf"/>
</dbReference>
<dbReference type="CDD" id="cd00093">
    <property type="entry name" value="HTH_XRE"/>
    <property type="match status" value="1"/>
</dbReference>
<protein>
    <submittedName>
        <fullName evidence="3">Transcriptional regulator</fullName>
    </submittedName>
</protein>
<dbReference type="GO" id="GO:0003677">
    <property type="term" value="F:DNA binding"/>
    <property type="evidence" value="ECO:0007669"/>
    <property type="project" value="UniProtKB-KW"/>
</dbReference>
<sequence>MEYWERIKALREDRDLTQKNICVHLNIAQNTYSQYENGKREIPISILIKLCLYFNVSSDYILGLSDKK</sequence>
<dbReference type="Pfam" id="PF01381">
    <property type="entry name" value="HTH_3"/>
    <property type="match status" value="1"/>
</dbReference>
<evidence type="ECO:0000313" key="4">
    <source>
        <dbReference type="Proteomes" id="UP000234849"/>
    </source>
</evidence>
<comment type="caution">
    <text evidence="3">The sequence shown here is derived from an EMBL/GenBank/DDBJ whole genome shotgun (WGS) entry which is preliminary data.</text>
</comment>
<dbReference type="Proteomes" id="UP000234849">
    <property type="component" value="Unassembled WGS sequence"/>
</dbReference>
<evidence type="ECO:0000256" key="1">
    <source>
        <dbReference type="ARBA" id="ARBA00023125"/>
    </source>
</evidence>
<feature type="domain" description="HTH cro/C1-type" evidence="2">
    <location>
        <begin position="7"/>
        <end position="61"/>
    </location>
</feature>
<dbReference type="SMART" id="SM00530">
    <property type="entry name" value="HTH_XRE"/>
    <property type="match status" value="1"/>
</dbReference>
<dbReference type="EMBL" id="NIHM01000036">
    <property type="protein sequence ID" value="PLT52376.1"/>
    <property type="molecule type" value="Genomic_DNA"/>
</dbReference>
<evidence type="ECO:0000313" key="3">
    <source>
        <dbReference type="EMBL" id="PLT52376.1"/>
    </source>
</evidence>
<dbReference type="PANTHER" id="PTHR46558:SF11">
    <property type="entry name" value="HTH-TYPE TRANSCRIPTIONAL REGULATOR XRE"/>
    <property type="match status" value="1"/>
</dbReference>
<keyword evidence="1" id="KW-0238">DNA-binding</keyword>
<evidence type="ECO:0000259" key="2">
    <source>
        <dbReference type="PROSITE" id="PS50943"/>
    </source>
</evidence>
<dbReference type="AlphaFoldDB" id="A0A2N5NE85"/>
<dbReference type="InterPro" id="IPR001387">
    <property type="entry name" value="Cro/C1-type_HTH"/>
</dbReference>
<organism evidence="3 4">
    <name type="scientific">Mediterraneibacter gnavus</name>
    <name type="common">Ruminococcus gnavus</name>
    <dbReference type="NCBI Taxonomy" id="33038"/>
    <lineage>
        <taxon>Bacteria</taxon>
        <taxon>Bacillati</taxon>
        <taxon>Bacillota</taxon>
        <taxon>Clostridia</taxon>
        <taxon>Lachnospirales</taxon>
        <taxon>Lachnospiraceae</taxon>
        <taxon>Mediterraneibacter</taxon>
    </lineage>
</organism>
<reference evidence="3 4" key="1">
    <citation type="journal article" date="2017" name="Genome Med.">
        <title>A novel Ruminococcus gnavus clade enriched in inflammatory bowel disease patients.</title>
        <authorList>
            <person name="Hall A.B."/>
            <person name="Yassour M."/>
            <person name="Sauk J."/>
            <person name="Garner A."/>
            <person name="Jiang X."/>
            <person name="Arthur T."/>
            <person name="Lagoudas G.K."/>
            <person name="Vatanen T."/>
            <person name="Fornelos N."/>
            <person name="Wilson R."/>
            <person name="Bertha M."/>
            <person name="Cohen M."/>
            <person name="Garber J."/>
            <person name="Khalili H."/>
            <person name="Gevers D."/>
            <person name="Ananthakrishnan A.N."/>
            <person name="Kugathasan S."/>
            <person name="Lander E.S."/>
            <person name="Blainey P."/>
            <person name="Vlamakis H."/>
            <person name="Xavier R.J."/>
            <person name="Huttenhower C."/>
        </authorList>
    </citation>
    <scope>NUCLEOTIDE SEQUENCE [LARGE SCALE GENOMIC DNA]</scope>
    <source>
        <strain evidence="3 4">RJX1118</strain>
    </source>
</reference>
<name>A0A2N5NE85_MEDGN</name>
<dbReference type="RefSeq" id="WP_101880327.1">
    <property type="nucleotide sequence ID" value="NZ_NIHM01000036.1"/>
</dbReference>
<dbReference type="Gene3D" id="1.10.260.40">
    <property type="entry name" value="lambda repressor-like DNA-binding domains"/>
    <property type="match status" value="1"/>
</dbReference>
<gene>
    <name evidence="3" type="ORF">CDL18_14905</name>
</gene>
<accession>A0A2N5NE85</accession>
<dbReference type="PROSITE" id="PS50943">
    <property type="entry name" value="HTH_CROC1"/>
    <property type="match status" value="1"/>
</dbReference>
<dbReference type="SUPFAM" id="SSF47413">
    <property type="entry name" value="lambda repressor-like DNA-binding domains"/>
    <property type="match status" value="1"/>
</dbReference>
<proteinExistence type="predicted"/>
<dbReference type="PANTHER" id="PTHR46558">
    <property type="entry name" value="TRACRIPTIONAL REGULATORY PROTEIN-RELATED-RELATED"/>
    <property type="match status" value="1"/>
</dbReference>